<evidence type="ECO:0000313" key="3">
    <source>
        <dbReference type="Proteomes" id="UP001219518"/>
    </source>
</evidence>
<reference evidence="2" key="1">
    <citation type="submission" date="2021-07" db="EMBL/GenBank/DDBJ databases">
        <authorList>
            <person name="Catto M.A."/>
            <person name="Jacobson A."/>
            <person name="Kennedy G."/>
            <person name="Labadie P."/>
            <person name="Hunt B.G."/>
            <person name="Srinivasan R."/>
        </authorList>
    </citation>
    <scope>NUCLEOTIDE SEQUENCE</scope>
    <source>
        <strain evidence="2">PL_HMW_Pooled</strain>
        <tissue evidence="2">Head</tissue>
    </source>
</reference>
<accession>A0AAE1LLK3</accession>
<organism evidence="2 3">
    <name type="scientific">Frankliniella fusca</name>
    <dbReference type="NCBI Taxonomy" id="407009"/>
    <lineage>
        <taxon>Eukaryota</taxon>
        <taxon>Metazoa</taxon>
        <taxon>Ecdysozoa</taxon>
        <taxon>Arthropoda</taxon>
        <taxon>Hexapoda</taxon>
        <taxon>Insecta</taxon>
        <taxon>Pterygota</taxon>
        <taxon>Neoptera</taxon>
        <taxon>Paraneoptera</taxon>
        <taxon>Thysanoptera</taxon>
        <taxon>Terebrantia</taxon>
        <taxon>Thripoidea</taxon>
        <taxon>Thripidae</taxon>
        <taxon>Frankliniella</taxon>
    </lineage>
</organism>
<evidence type="ECO:0000313" key="2">
    <source>
        <dbReference type="EMBL" id="KAK3924726.1"/>
    </source>
</evidence>
<gene>
    <name evidence="2" type="ORF">KUF71_012860</name>
</gene>
<feature type="region of interest" description="Disordered" evidence="1">
    <location>
        <begin position="93"/>
        <end position="123"/>
    </location>
</feature>
<feature type="compositionally biased region" description="Basic and acidic residues" evidence="1">
    <location>
        <begin position="93"/>
        <end position="108"/>
    </location>
</feature>
<dbReference type="Proteomes" id="UP001219518">
    <property type="component" value="Unassembled WGS sequence"/>
</dbReference>
<dbReference type="EMBL" id="JAHWGI010001196">
    <property type="protein sequence ID" value="KAK3924726.1"/>
    <property type="molecule type" value="Genomic_DNA"/>
</dbReference>
<evidence type="ECO:0000256" key="1">
    <source>
        <dbReference type="SAM" id="MobiDB-lite"/>
    </source>
</evidence>
<sequence>MIVVISIRYRRYILEAKVQWQVPLEFWSFGIYGCVPEPTTGLRRAAPGCAGLRWAAHVRRYGTTMKDPSVSSVARDGVIARLIIGHRSRCDKQDGRGVRRRGERDRLQNETAVTVTEDDDDDDDDRACSFLVALARGPCHPPYRCDKDDNVLDETTVDFA</sequence>
<protein>
    <submittedName>
        <fullName evidence="2">Immunoglobulin lambda variable 5-39</fullName>
    </submittedName>
</protein>
<proteinExistence type="predicted"/>
<dbReference type="AlphaFoldDB" id="A0AAE1LLK3"/>
<reference evidence="2" key="2">
    <citation type="journal article" date="2023" name="BMC Genomics">
        <title>Pest status, molecular evolution, and epigenetic factors derived from the genome assembly of Frankliniella fusca, a thysanopteran phytovirus vector.</title>
        <authorList>
            <person name="Catto M.A."/>
            <person name="Labadie P.E."/>
            <person name="Jacobson A.L."/>
            <person name="Kennedy G.G."/>
            <person name="Srinivasan R."/>
            <person name="Hunt B.G."/>
        </authorList>
    </citation>
    <scope>NUCLEOTIDE SEQUENCE</scope>
    <source>
        <strain evidence="2">PL_HMW_Pooled</strain>
    </source>
</reference>
<comment type="caution">
    <text evidence="2">The sequence shown here is derived from an EMBL/GenBank/DDBJ whole genome shotgun (WGS) entry which is preliminary data.</text>
</comment>
<name>A0AAE1LLK3_9NEOP</name>
<keyword evidence="3" id="KW-1185">Reference proteome</keyword>